<feature type="domain" description="Flagellar hook-associated protein 1 D2-like" evidence="9">
    <location>
        <begin position="344"/>
        <end position="413"/>
    </location>
</feature>
<evidence type="ECO:0000259" key="10">
    <source>
        <dbReference type="Pfam" id="PF22638"/>
    </source>
</evidence>
<accession>A0ABV4ID99</accession>
<evidence type="ECO:0000259" key="9">
    <source>
        <dbReference type="Pfam" id="PF21158"/>
    </source>
</evidence>
<reference evidence="11 12" key="1">
    <citation type="submission" date="2024-08" db="EMBL/GenBank/DDBJ databases">
        <authorList>
            <person name="Feng Z."/>
            <person name="Ronholm J."/>
        </authorList>
    </citation>
    <scope>NUCLEOTIDE SEQUENCE [LARGE SCALE GENOMIC DNA]</scope>
    <source>
        <strain evidence="11 12">4-AB0-8</strain>
    </source>
</reference>
<feature type="domain" description="Flagellar hook-associated protein FlgK helical" evidence="10">
    <location>
        <begin position="92"/>
        <end position="327"/>
    </location>
</feature>
<keyword evidence="11" id="KW-0969">Cilium</keyword>
<evidence type="ECO:0000256" key="4">
    <source>
        <dbReference type="ARBA" id="ARBA00016244"/>
    </source>
</evidence>
<dbReference type="PANTHER" id="PTHR30033">
    <property type="entry name" value="FLAGELLAR HOOK-ASSOCIATED PROTEIN 1"/>
    <property type="match status" value="1"/>
</dbReference>
<dbReference type="InterPro" id="IPR053927">
    <property type="entry name" value="FlgK_helical"/>
</dbReference>
<protein>
    <recommendedName>
        <fullName evidence="4">Flagellar hook-associated protein 1</fullName>
    </recommendedName>
</protein>
<evidence type="ECO:0000256" key="3">
    <source>
        <dbReference type="ARBA" id="ARBA00009677"/>
    </source>
</evidence>
<keyword evidence="6" id="KW-0975">Bacterial flagellum</keyword>
<dbReference type="Pfam" id="PF06429">
    <property type="entry name" value="Flg_bbr_C"/>
    <property type="match status" value="1"/>
</dbReference>
<comment type="caution">
    <text evidence="11">The sequence shown here is derived from an EMBL/GenBank/DDBJ whole genome shotgun (WGS) entry which is preliminary data.</text>
</comment>
<dbReference type="RefSeq" id="WP_370892335.1">
    <property type="nucleotide sequence ID" value="NZ_JBGJLR010000010.1"/>
</dbReference>
<evidence type="ECO:0000256" key="6">
    <source>
        <dbReference type="ARBA" id="ARBA00023143"/>
    </source>
</evidence>
<evidence type="ECO:0000256" key="2">
    <source>
        <dbReference type="ARBA" id="ARBA00004613"/>
    </source>
</evidence>
<dbReference type="PRINTS" id="PR01005">
    <property type="entry name" value="FLGHOOKAP1"/>
</dbReference>
<keyword evidence="5" id="KW-0964">Secreted</keyword>
<dbReference type="Pfam" id="PF22638">
    <property type="entry name" value="FlgK_D1"/>
    <property type="match status" value="1"/>
</dbReference>
<keyword evidence="12" id="KW-1185">Reference proteome</keyword>
<dbReference type="InterPro" id="IPR049119">
    <property type="entry name" value="FlgK_D2-like"/>
</dbReference>
<keyword evidence="11" id="KW-0282">Flagellum</keyword>
<organism evidence="11 12">
    <name type="scientific">Comamonas jiangduensis</name>
    <dbReference type="NCBI Taxonomy" id="1194168"/>
    <lineage>
        <taxon>Bacteria</taxon>
        <taxon>Pseudomonadati</taxon>
        <taxon>Pseudomonadota</taxon>
        <taxon>Betaproteobacteria</taxon>
        <taxon>Burkholderiales</taxon>
        <taxon>Comamonadaceae</taxon>
        <taxon>Comamonas</taxon>
    </lineage>
</organism>
<dbReference type="Proteomes" id="UP001567350">
    <property type="component" value="Unassembled WGS sequence"/>
</dbReference>
<evidence type="ECO:0000256" key="5">
    <source>
        <dbReference type="ARBA" id="ARBA00022525"/>
    </source>
</evidence>
<evidence type="ECO:0000256" key="1">
    <source>
        <dbReference type="ARBA" id="ARBA00004365"/>
    </source>
</evidence>
<feature type="domain" description="Flagellar basal-body/hook protein C-terminal" evidence="8">
    <location>
        <begin position="642"/>
        <end position="680"/>
    </location>
</feature>
<dbReference type="PANTHER" id="PTHR30033:SF1">
    <property type="entry name" value="FLAGELLAR HOOK-ASSOCIATED PROTEIN 1"/>
    <property type="match status" value="1"/>
</dbReference>
<dbReference type="Pfam" id="PF00460">
    <property type="entry name" value="Flg_bb_rod"/>
    <property type="match status" value="1"/>
</dbReference>
<dbReference type="InterPro" id="IPR001444">
    <property type="entry name" value="Flag_bb_rod_N"/>
</dbReference>
<evidence type="ECO:0000259" key="8">
    <source>
        <dbReference type="Pfam" id="PF06429"/>
    </source>
</evidence>
<proteinExistence type="inferred from homology"/>
<dbReference type="InterPro" id="IPR002371">
    <property type="entry name" value="FlgK"/>
</dbReference>
<evidence type="ECO:0000313" key="11">
    <source>
        <dbReference type="EMBL" id="MEZ2739817.1"/>
    </source>
</evidence>
<dbReference type="Pfam" id="PF21158">
    <property type="entry name" value="flgK_1st_1"/>
    <property type="match status" value="1"/>
</dbReference>
<dbReference type="InterPro" id="IPR010930">
    <property type="entry name" value="Flg_bb/hook_C_dom"/>
</dbReference>
<sequence>MSLMNVGVSALIANQQALTTTGHNIANVNSAAYSRQTIATKALVGQNMGTGYVGKGVQVATIMRNYNELLGKQSNAANAASAADAIRYQSLVQMQDVYSGGDSSLGAAINSMMNAFADVEAAPADGTARNVVLTRMSELTARFRAASATLQEMDYATNQQVTNNVTLVNNLAGQVASLNTQIARALASGHQPNDLLDARDQIIREINQYVQTTQVDADSGAINLFVGGSQALVLGSSTGQLSVAETAEYPGSGKLSLYFSQPNGERVELTANMVGGGEIAGLLKFNNDDLVTGRNLLGRLALSIGTELNQQNKLGLTLSGNFGTDLFKLTTSTTGWSNIAGYDAGNAAQSAQAAVTDTHALVASDYRIQFNGAGGAQLVRLSDGKLTDLNVDPATGIDQTVDGLQFTVPGAVTNAAQKGQSILFQPFSKAADEIQPLVHNAADLAVSNAVTANITSSNAGTLQLSSLRTQETTGIPSTGNPVVLHFNADGTISYADQNAVNALGFDWSTSPSVSKVPARDSNGNVIFDAATGDPVPAKYESGKPIQVNGWSITLTGTPGATGNDTVTVGNAKDLGDGFKLNAGNASAFLALRDAAIFDNGTSLSDGFSSAMAVIGTRTQSAKYAAELSETVANNLNADRTAVSGVNLDEEAARLLQYQQAYQASAKIISTAQSLFDSVLSAVGGR</sequence>
<name>A0ABV4ID99_9BURK</name>
<evidence type="ECO:0000313" key="12">
    <source>
        <dbReference type="Proteomes" id="UP001567350"/>
    </source>
</evidence>
<comment type="subcellular location">
    <subcellularLocation>
        <location evidence="1">Bacterial flagellum</location>
    </subcellularLocation>
    <subcellularLocation>
        <location evidence="2">Secreted</location>
    </subcellularLocation>
</comment>
<keyword evidence="11" id="KW-0966">Cell projection</keyword>
<evidence type="ECO:0000259" key="7">
    <source>
        <dbReference type="Pfam" id="PF00460"/>
    </source>
</evidence>
<feature type="domain" description="Flagellar basal body rod protein N-terminal" evidence="7">
    <location>
        <begin position="4"/>
        <end position="29"/>
    </location>
</feature>
<gene>
    <name evidence="11" type="primary">flgK</name>
    <name evidence="11" type="ORF">ACBP88_10230</name>
</gene>
<comment type="similarity">
    <text evidence="3">Belongs to the flagella basal body rod proteins family.</text>
</comment>
<dbReference type="EMBL" id="JBGJLR010000010">
    <property type="protein sequence ID" value="MEZ2739817.1"/>
    <property type="molecule type" value="Genomic_DNA"/>
</dbReference>
<dbReference type="SUPFAM" id="SSF64518">
    <property type="entry name" value="Phase 1 flagellin"/>
    <property type="match status" value="2"/>
</dbReference>
<dbReference type="NCBIfam" id="TIGR02492">
    <property type="entry name" value="flgK_ends"/>
    <property type="match status" value="1"/>
</dbReference>